<dbReference type="GO" id="GO:0008610">
    <property type="term" value="P:lipid biosynthetic process"/>
    <property type="evidence" value="ECO:0007669"/>
    <property type="project" value="InterPro"/>
</dbReference>
<gene>
    <name evidence="4" type="ORF">COHA_001518</name>
</gene>
<keyword evidence="1" id="KW-0489">Methyltransferase</keyword>
<dbReference type="PANTHER" id="PTHR40048:SF1">
    <property type="entry name" value="RHAMNOSYL O-METHYLTRANSFERASE"/>
    <property type="match status" value="1"/>
</dbReference>
<evidence type="ECO:0000313" key="5">
    <source>
        <dbReference type="Proteomes" id="UP001205105"/>
    </source>
</evidence>
<protein>
    <recommendedName>
        <fullName evidence="6">Cephalosporin hydroxylase</fullName>
    </recommendedName>
</protein>
<dbReference type="PANTHER" id="PTHR40048">
    <property type="entry name" value="RHAMNOSYL O-METHYLTRANSFERASE"/>
    <property type="match status" value="1"/>
</dbReference>
<dbReference type="Proteomes" id="UP001205105">
    <property type="component" value="Unassembled WGS sequence"/>
</dbReference>
<keyword evidence="3" id="KW-0472">Membrane</keyword>
<feature type="transmembrane region" description="Helical" evidence="3">
    <location>
        <begin position="6"/>
        <end position="23"/>
    </location>
</feature>
<dbReference type="AlphaFoldDB" id="A0AAD5H8Q1"/>
<dbReference type="SUPFAM" id="SSF53335">
    <property type="entry name" value="S-adenosyl-L-methionine-dependent methyltransferases"/>
    <property type="match status" value="1"/>
</dbReference>
<name>A0AAD5H8Q1_9CHLO</name>
<keyword evidence="3" id="KW-1133">Transmembrane helix</keyword>
<evidence type="ECO:0000256" key="3">
    <source>
        <dbReference type="SAM" id="Phobius"/>
    </source>
</evidence>
<comment type="caution">
    <text evidence="4">The sequence shown here is derived from an EMBL/GenBank/DDBJ whole genome shotgun (WGS) entry which is preliminary data.</text>
</comment>
<organism evidence="4 5">
    <name type="scientific">Chlorella ohadii</name>
    <dbReference type="NCBI Taxonomy" id="2649997"/>
    <lineage>
        <taxon>Eukaryota</taxon>
        <taxon>Viridiplantae</taxon>
        <taxon>Chlorophyta</taxon>
        <taxon>core chlorophytes</taxon>
        <taxon>Trebouxiophyceae</taxon>
        <taxon>Chlorellales</taxon>
        <taxon>Chlorellaceae</taxon>
        <taxon>Chlorella clade</taxon>
        <taxon>Chlorella</taxon>
    </lineage>
</organism>
<dbReference type="InterPro" id="IPR029063">
    <property type="entry name" value="SAM-dependent_MTases_sf"/>
</dbReference>
<dbReference type="Pfam" id="PF04989">
    <property type="entry name" value="RMNT_CmcI"/>
    <property type="match status" value="1"/>
</dbReference>
<dbReference type="EMBL" id="JADXDR010000023">
    <property type="protein sequence ID" value="KAI7844865.1"/>
    <property type="molecule type" value="Genomic_DNA"/>
</dbReference>
<reference evidence="4" key="1">
    <citation type="submission" date="2020-11" db="EMBL/GenBank/DDBJ databases">
        <title>Chlorella ohadii genome sequencing and assembly.</title>
        <authorList>
            <person name="Murik O."/>
            <person name="Treves H."/>
            <person name="Kedem I."/>
            <person name="Shotland Y."/>
            <person name="Kaplan A."/>
        </authorList>
    </citation>
    <scope>NUCLEOTIDE SEQUENCE</scope>
    <source>
        <strain evidence="4">1</strain>
    </source>
</reference>
<keyword evidence="2" id="KW-0808">Transferase</keyword>
<accession>A0AAD5H8Q1</accession>
<evidence type="ECO:0008006" key="6">
    <source>
        <dbReference type="Google" id="ProtNLM"/>
    </source>
</evidence>
<dbReference type="Gene3D" id="3.40.50.150">
    <property type="entry name" value="Vaccinia Virus protein VP39"/>
    <property type="match status" value="1"/>
</dbReference>
<keyword evidence="5" id="KW-1185">Reference proteome</keyword>
<evidence type="ECO:0000256" key="2">
    <source>
        <dbReference type="ARBA" id="ARBA00022679"/>
    </source>
</evidence>
<evidence type="ECO:0000256" key="1">
    <source>
        <dbReference type="ARBA" id="ARBA00022603"/>
    </source>
</evidence>
<dbReference type="GO" id="GO:0005886">
    <property type="term" value="C:plasma membrane"/>
    <property type="evidence" value="ECO:0007669"/>
    <property type="project" value="TreeGrafter"/>
</dbReference>
<sequence length="391" mass="43504">MEVNVTLWAYRAACLCMLLYITAMESSGRTLLRQVQLASSANSDEAAALRLCAAQGWVDPNATAAKPPACPACECRCEAAACPQCPEVPGPEAVAAAKAGPHPPATSFCPWSQRYSVFDRNEVMIDFGRGESVCADAIIYGYDLMFEHWGMWRQMFWLGVPTEQDPSDFHVIQEVLWDVRPDVVIELGTNTGGGALAMASVMHLIEQATQGSEEHKRMRIITIDPRDFHDPAFPGDSCTEEKPCKRPDTNPLWDKYVTFIQGVPPEAPILERVRGLLKEWNATTVLVSEDSSHAHGDVLGNIRAYQEFVTVGSYLLVQDTKLTRMWKAGGCSEGEKSVDDIDACYKQGRVGPLDAVEDFLQEQPEGTWEKDKRREYLAYTQHADGWLKRLK</sequence>
<proteinExistence type="predicted"/>
<dbReference type="InterPro" id="IPR007072">
    <property type="entry name" value="RNMT_CmcI"/>
</dbReference>
<evidence type="ECO:0000313" key="4">
    <source>
        <dbReference type="EMBL" id="KAI7844865.1"/>
    </source>
</evidence>
<dbReference type="GO" id="GO:0032259">
    <property type="term" value="P:methylation"/>
    <property type="evidence" value="ECO:0007669"/>
    <property type="project" value="UniProtKB-KW"/>
</dbReference>
<dbReference type="GO" id="GO:0008168">
    <property type="term" value="F:methyltransferase activity"/>
    <property type="evidence" value="ECO:0007669"/>
    <property type="project" value="UniProtKB-KW"/>
</dbReference>
<keyword evidence="3" id="KW-0812">Transmembrane</keyword>